<evidence type="ECO:0000256" key="4">
    <source>
        <dbReference type="ARBA" id="ARBA00023157"/>
    </source>
</evidence>
<dbReference type="PANTHER" id="PTHR45656:SF4">
    <property type="entry name" value="PROTEIN CBR-CLEC-78"/>
    <property type="match status" value="1"/>
</dbReference>
<organism evidence="9 10">
    <name type="scientific">Elysia chlorotica</name>
    <name type="common">Eastern emerald elysia</name>
    <name type="synonym">Sea slug</name>
    <dbReference type="NCBI Taxonomy" id="188477"/>
    <lineage>
        <taxon>Eukaryota</taxon>
        <taxon>Metazoa</taxon>
        <taxon>Spiralia</taxon>
        <taxon>Lophotrochozoa</taxon>
        <taxon>Mollusca</taxon>
        <taxon>Gastropoda</taxon>
        <taxon>Heterobranchia</taxon>
        <taxon>Euthyneura</taxon>
        <taxon>Panpulmonata</taxon>
        <taxon>Sacoglossa</taxon>
        <taxon>Placobranchoidea</taxon>
        <taxon>Plakobranchidae</taxon>
        <taxon>Elysia</taxon>
    </lineage>
</organism>
<dbReference type="Pfam" id="PF07645">
    <property type="entry name" value="EGF_CA"/>
    <property type="match status" value="2"/>
</dbReference>
<comment type="caution">
    <text evidence="5">Lacks conserved residue(s) required for the propagation of feature annotation.</text>
</comment>
<dbReference type="STRING" id="188477.A0A3S1AGI1"/>
<keyword evidence="2" id="KW-0732">Signal</keyword>
<feature type="domain" description="Sushi" evidence="8">
    <location>
        <begin position="1"/>
        <end position="39"/>
    </location>
</feature>
<comment type="caution">
    <text evidence="9">The sequence shown here is derived from an EMBL/GenBank/DDBJ whole genome shotgun (WGS) entry which is preliminary data.</text>
</comment>
<dbReference type="InterPro" id="IPR035976">
    <property type="entry name" value="Sushi/SCR/CCP_sf"/>
</dbReference>
<dbReference type="CDD" id="cd00033">
    <property type="entry name" value="CCP"/>
    <property type="match status" value="3"/>
</dbReference>
<protein>
    <recommendedName>
        <fullName evidence="11">Sushi, von Willebrand factor type A, EGF and pentraxin domain-containing protein 1</fullName>
    </recommendedName>
</protein>
<dbReference type="PANTHER" id="PTHR45656">
    <property type="entry name" value="PROTEIN CBR-CLEC-78"/>
    <property type="match status" value="1"/>
</dbReference>
<evidence type="ECO:0000313" key="10">
    <source>
        <dbReference type="Proteomes" id="UP000271974"/>
    </source>
</evidence>
<proteinExistence type="predicted"/>
<gene>
    <name evidence="9" type="ORF">EGW08_000894</name>
</gene>
<feature type="disulfide bond" evidence="5">
    <location>
        <begin position="129"/>
        <end position="138"/>
    </location>
</feature>
<keyword evidence="3" id="KW-0677">Repeat</keyword>
<evidence type="ECO:0000256" key="1">
    <source>
        <dbReference type="ARBA" id="ARBA00022536"/>
    </source>
</evidence>
<name>A0A3S1AGI1_ELYCH</name>
<keyword evidence="4 5" id="KW-1015">Disulfide bond</keyword>
<dbReference type="InterPro" id="IPR018097">
    <property type="entry name" value="EGF_Ca-bd_CS"/>
</dbReference>
<dbReference type="InterPro" id="IPR049883">
    <property type="entry name" value="NOTCH1_EGF-like"/>
</dbReference>
<dbReference type="InterPro" id="IPR001881">
    <property type="entry name" value="EGF-like_Ca-bd_dom"/>
</dbReference>
<keyword evidence="6" id="KW-0768">Sushi</keyword>
<keyword evidence="10" id="KW-1185">Reference proteome</keyword>
<dbReference type="SMART" id="SM00181">
    <property type="entry name" value="EGF"/>
    <property type="match status" value="2"/>
</dbReference>
<dbReference type="PROSITE" id="PS01187">
    <property type="entry name" value="EGF_CA"/>
    <property type="match status" value="2"/>
</dbReference>
<dbReference type="SUPFAM" id="SSF57535">
    <property type="entry name" value="Complement control module/SCR domain"/>
    <property type="match status" value="2"/>
</dbReference>
<evidence type="ECO:0000259" key="7">
    <source>
        <dbReference type="PROSITE" id="PS50026"/>
    </source>
</evidence>
<evidence type="ECO:0000256" key="6">
    <source>
        <dbReference type="PROSITE-ProRule" id="PRU00302"/>
    </source>
</evidence>
<dbReference type="AlphaFoldDB" id="A0A3S1AGI1"/>
<dbReference type="InterPro" id="IPR000742">
    <property type="entry name" value="EGF"/>
</dbReference>
<dbReference type="Proteomes" id="UP000271974">
    <property type="component" value="Unassembled WGS sequence"/>
</dbReference>
<dbReference type="InterPro" id="IPR009030">
    <property type="entry name" value="Growth_fac_rcpt_cys_sf"/>
</dbReference>
<sequence>MLAFSTVIRYHCNPGYDLIGAQQVVCNYTWSHPPPVCQKLTCSLPAIPRGIFSYTGDLPEYGDNVTLTCDNGFILERTETSVTNLTCGEDRMLNIMDDTCIDEDECKNSSACSVTQVCMNTEGSFTCDCLPGYDGRMCTDVDECKQTTRGGCDQECINLDGGYECACKAGFLLYRENGTGLQFLRSGETGLRPGDVLRLNHSCVRSLCKAPPVAPMHGTILSAKSVFQSNDTVPIECDFGYKLIGSAVAVCEADGNWTSNASCL</sequence>
<keyword evidence="1 5" id="KW-0245">EGF-like domain</keyword>
<dbReference type="GO" id="GO:0005509">
    <property type="term" value="F:calcium ion binding"/>
    <property type="evidence" value="ECO:0007669"/>
    <property type="project" value="InterPro"/>
</dbReference>
<evidence type="ECO:0000256" key="5">
    <source>
        <dbReference type="PROSITE-ProRule" id="PRU00076"/>
    </source>
</evidence>
<dbReference type="SMART" id="SM00032">
    <property type="entry name" value="CCP"/>
    <property type="match status" value="3"/>
</dbReference>
<feature type="domain" description="EGF-like" evidence="7">
    <location>
        <begin position="102"/>
        <end position="139"/>
    </location>
</feature>
<feature type="domain" description="Sushi" evidence="8">
    <location>
        <begin position="206"/>
        <end position="264"/>
    </location>
</feature>
<dbReference type="FunFam" id="2.10.25.10:FF:000038">
    <property type="entry name" value="Fibrillin 2"/>
    <property type="match status" value="1"/>
</dbReference>
<evidence type="ECO:0008006" key="11">
    <source>
        <dbReference type="Google" id="ProtNLM"/>
    </source>
</evidence>
<dbReference type="InterPro" id="IPR000152">
    <property type="entry name" value="EGF-type_Asp/Asn_hydroxyl_site"/>
</dbReference>
<dbReference type="OrthoDB" id="6287073at2759"/>
<dbReference type="EMBL" id="RQTK01000013">
    <property type="protein sequence ID" value="RUS91377.1"/>
    <property type="molecule type" value="Genomic_DNA"/>
</dbReference>
<dbReference type="PROSITE" id="PS50026">
    <property type="entry name" value="EGF_3"/>
    <property type="match status" value="1"/>
</dbReference>
<dbReference type="PROSITE" id="PS00022">
    <property type="entry name" value="EGF_1"/>
    <property type="match status" value="1"/>
</dbReference>
<evidence type="ECO:0000313" key="9">
    <source>
        <dbReference type="EMBL" id="RUS91377.1"/>
    </source>
</evidence>
<dbReference type="CDD" id="cd00054">
    <property type="entry name" value="EGF_CA"/>
    <property type="match status" value="2"/>
</dbReference>
<evidence type="ECO:0000256" key="3">
    <source>
        <dbReference type="ARBA" id="ARBA00022737"/>
    </source>
</evidence>
<dbReference type="Gene3D" id="2.10.70.10">
    <property type="entry name" value="Complement Module, domain 1"/>
    <property type="match status" value="3"/>
</dbReference>
<dbReference type="SMART" id="SM00179">
    <property type="entry name" value="EGF_CA"/>
    <property type="match status" value="2"/>
</dbReference>
<dbReference type="PROSITE" id="PS01186">
    <property type="entry name" value="EGF_2"/>
    <property type="match status" value="1"/>
</dbReference>
<dbReference type="InterPro" id="IPR000436">
    <property type="entry name" value="Sushi_SCR_CCP_dom"/>
</dbReference>
<dbReference type="Pfam" id="PF00084">
    <property type="entry name" value="Sushi"/>
    <property type="match status" value="2"/>
</dbReference>
<dbReference type="PROSITE" id="PS50923">
    <property type="entry name" value="SUSHI"/>
    <property type="match status" value="2"/>
</dbReference>
<dbReference type="InterPro" id="IPR051277">
    <property type="entry name" value="SEZ6_CSMD_C4BPB_Regulators"/>
</dbReference>
<feature type="disulfide bond" evidence="6">
    <location>
        <begin position="208"/>
        <end position="251"/>
    </location>
</feature>
<evidence type="ECO:0000256" key="2">
    <source>
        <dbReference type="ARBA" id="ARBA00022729"/>
    </source>
</evidence>
<dbReference type="SUPFAM" id="SSF57184">
    <property type="entry name" value="Growth factor receptor domain"/>
    <property type="match status" value="1"/>
</dbReference>
<accession>A0A3S1AGI1</accession>
<evidence type="ECO:0000259" key="8">
    <source>
        <dbReference type="PROSITE" id="PS50923"/>
    </source>
</evidence>
<dbReference type="PROSITE" id="PS00010">
    <property type="entry name" value="ASX_HYDROXYL"/>
    <property type="match status" value="1"/>
</dbReference>
<feature type="non-terminal residue" evidence="9">
    <location>
        <position position="264"/>
    </location>
</feature>
<dbReference type="Gene3D" id="2.10.25.10">
    <property type="entry name" value="Laminin"/>
    <property type="match status" value="2"/>
</dbReference>
<reference evidence="9 10" key="1">
    <citation type="submission" date="2019-01" db="EMBL/GenBank/DDBJ databases">
        <title>A draft genome assembly of the solar-powered sea slug Elysia chlorotica.</title>
        <authorList>
            <person name="Cai H."/>
            <person name="Li Q."/>
            <person name="Fang X."/>
            <person name="Li J."/>
            <person name="Curtis N.E."/>
            <person name="Altenburger A."/>
            <person name="Shibata T."/>
            <person name="Feng M."/>
            <person name="Maeda T."/>
            <person name="Schwartz J.A."/>
            <person name="Shigenobu S."/>
            <person name="Lundholm N."/>
            <person name="Nishiyama T."/>
            <person name="Yang H."/>
            <person name="Hasebe M."/>
            <person name="Li S."/>
            <person name="Pierce S.K."/>
            <person name="Wang J."/>
        </authorList>
    </citation>
    <scope>NUCLEOTIDE SEQUENCE [LARGE SCALE GENOMIC DNA]</scope>
    <source>
        <strain evidence="9">EC2010</strain>
        <tissue evidence="9">Whole organism of an adult</tissue>
    </source>
</reference>